<dbReference type="KEGG" id="ful:C4N20_03600"/>
<sequence>MTPKDRVRANIYKTLLEEEKRKNRRRGVFSLSLFVLGIFTSSTYQMLFKEVPMTGMDKYVVNRSFADNKAIKEDITLDHIFNNSIFDDKKIDLNTDDLFGLEVQI</sequence>
<keyword evidence="1" id="KW-0812">Transmembrane</keyword>
<dbReference type="Proteomes" id="UP000249008">
    <property type="component" value="Chromosome 1"/>
</dbReference>
<protein>
    <submittedName>
        <fullName evidence="2">Uncharacterized protein</fullName>
    </submittedName>
</protein>
<reference evidence="2 3" key="1">
    <citation type="submission" date="2018-06" db="EMBL/GenBank/DDBJ databases">
        <authorList>
            <consortium name="Pathogen Informatics"/>
            <person name="Doyle S."/>
        </authorList>
    </citation>
    <scope>NUCLEOTIDE SEQUENCE [LARGE SCALE GENOMIC DNA]</scope>
    <source>
        <strain evidence="2 3">NCTC12112</strain>
    </source>
</reference>
<dbReference type="RefSeq" id="WP_005980790.1">
    <property type="nucleotide sequence ID" value="NZ_BAABXY010000001.1"/>
</dbReference>
<dbReference type="EMBL" id="LS483487">
    <property type="protein sequence ID" value="SQJ11149.1"/>
    <property type="molecule type" value="Genomic_DNA"/>
</dbReference>
<keyword evidence="1" id="KW-1133">Transmembrane helix</keyword>
<feature type="transmembrane region" description="Helical" evidence="1">
    <location>
        <begin position="28"/>
        <end position="47"/>
    </location>
</feature>
<evidence type="ECO:0000256" key="1">
    <source>
        <dbReference type="SAM" id="Phobius"/>
    </source>
</evidence>
<dbReference type="AlphaFoldDB" id="A0AAX1TSW5"/>
<gene>
    <name evidence="2" type="ORF">NCTC12112_02603</name>
</gene>
<dbReference type="GeneID" id="78453881"/>
<accession>A0AAX1TSW5</accession>
<evidence type="ECO:0000313" key="2">
    <source>
        <dbReference type="EMBL" id="SQJ11149.1"/>
    </source>
</evidence>
<name>A0AAX1TSW5_9FUSO</name>
<keyword evidence="1" id="KW-0472">Membrane</keyword>
<proteinExistence type="predicted"/>
<organism evidence="2 3">
    <name type="scientific">Fusobacterium ulcerans</name>
    <dbReference type="NCBI Taxonomy" id="861"/>
    <lineage>
        <taxon>Bacteria</taxon>
        <taxon>Fusobacteriati</taxon>
        <taxon>Fusobacteriota</taxon>
        <taxon>Fusobacteriia</taxon>
        <taxon>Fusobacteriales</taxon>
        <taxon>Fusobacteriaceae</taxon>
        <taxon>Fusobacterium</taxon>
    </lineage>
</organism>
<evidence type="ECO:0000313" key="3">
    <source>
        <dbReference type="Proteomes" id="UP000249008"/>
    </source>
</evidence>